<keyword evidence="3" id="KW-0597">Phosphoprotein</keyword>
<dbReference type="Gene3D" id="1.10.287.130">
    <property type="match status" value="1"/>
</dbReference>
<evidence type="ECO:0000256" key="1">
    <source>
        <dbReference type="ARBA" id="ARBA00000085"/>
    </source>
</evidence>
<reference evidence="6 7" key="1">
    <citation type="submission" date="2018-07" db="EMBL/GenBank/DDBJ databases">
        <title>Genome analysis of Runella aurantiaca.</title>
        <authorList>
            <person name="Yang X."/>
        </authorList>
    </citation>
    <scope>NUCLEOTIDE SEQUENCE [LARGE SCALE GENOMIC DNA]</scope>
    <source>
        <strain evidence="6 7">YX9</strain>
    </source>
</reference>
<evidence type="ECO:0000313" key="7">
    <source>
        <dbReference type="Proteomes" id="UP000253141"/>
    </source>
</evidence>
<comment type="catalytic activity">
    <reaction evidence="1">
        <text>ATP + protein L-histidine = ADP + protein N-phospho-L-histidine.</text>
        <dbReference type="EC" id="2.7.13.3"/>
    </reaction>
</comment>
<accession>A0A369I629</accession>
<dbReference type="InterPro" id="IPR036890">
    <property type="entry name" value="HATPase_C_sf"/>
</dbReference>
<evidence type="ECO:0000256" key="4">
    <source>
        <dbReference type="SAM" id="Phobius"/>
    </source>
</evidence>
<dbReference type="SUPFAM" id="SSF47384">
    <property type="entry name" value="Homodimeric domain of signal transducing histidine kinase"/>
    <property type="match status" value="1"/>
</dbReference>
<dbReference type="Gene3D" id="2.60.40.10">
    <property type="entry name" value="Immunoglobulins"/>
    <property type="match status" value="1"/>
</dbReference>
<evidence type="ECO:0000313" key="6">
    <source>
        <dbReference type="EMBL" id="RDB04360.1"/>
    </source>
</evidence>
<keyword evidence="4" id="KW-0812">Transmembrane</keyword>
<dbReference type="InterPro" id="IPR036097">
    <property type="entry name" value="HisK_dim/P_sf"/>
</dbReference>
<evidence type="ECO:0000256" key="3">
    <source>
        <dbReference type="ARBA" id="ARBA00022553"/>
    </source>
</evidence>
<keyword evidence="7" id="KW-1185">Reference proteome</keyword>
<keyword evidence="4" id="KW-1133">Transmembrane helix</keyword>
<gene>
    <name evidence="6" type="ORF">DVG78_19385</name>
</gene>
<organism evidence="6 7">
    <name type="scientific">Runella aurantiaca</name>
    <dbReference type="NCBI Taxonomy" id="2282308"/>
    <lineage>
        <taxon>Bacteria</taxon>
        <taxon>Pseudomonadati</taxon>
        <taxon>Bacteroidota</taxon>
        <taxon>Cytophagia</taxon>
        <taxon>Cytophagales</taxon>
        <taxon>Spirosomataceae</taxon>
        <taxon>Runella</taxon>
    </lineage>
</organism>
<dbReference type="EMBL" id="QPIW01000017">
    <property type="protein sequence ID" value="RDB04360.1"/>
    <property type="molecule type" value="Genomic_DNA"/>
</dbReference>
<comment type="caution">
    <text evidence="6">The sequence shown here is derived from an EMBL/GenBank/DDBJ whole genome shotgun (WGS) entry which is preliminary data.</text>
</comment>
<dbReference type="AlphaFoldDB" id="A0A369I629"/>
<evidence type="ECO:0000256" key="2">
    <source>
        <dbReference type="ARBA" id="ARBA00012438"/>
    </source>
</evidence>
<dbReference type="InterPro" id="IPR004358">
    <property type="entry name" value="Sig_transdc_His_kin-like_C"/>
</dbReference>
<dbReference type="Proteomes" id="UP000253141">
    <property type="component" value="Unassembled WGS sequence"/>
</dbReference>
<feature type="domain" description="Histidine kinase" evidence="5">
    <location>
        <begin position="974"/>
        <end position="1227"/>
    </location>
</feature>
<dbReference type="InterPro" id="IPR005467">
    <property type="entry name" value="His_kinase_dom"/>
</dbReference>
<dbReference type="PROSITE" id="PS50109">
    <property type="entry name" value="HIS_KIN"/>
    <property type="match status" value="1"/>
</dbReference>
<proteinExistence type="predicted"/>
<dbReference type="InterPro" id="IPR011110">
    <property type="entry name" value="Reg_prop"/>
</dbReference>
<dbReference type="SUPFAM" id="SSF63829">
    <property type="entry name" value="Calcium-dependent phosphotriesterase"/>
    <property type="match status" value="2"/>
</dbReference>
<feature type="transmembrane region" description="Helical" evidence="4">
    <location>
        <begin position="902"/>
        <end position="922"/>
    </location>
</feature>
<dbReference type="SMART" id="SM00387">
    <property type="entry name" value="HATPase_c"/>
    <property type="match status" value="1"/>
</dbReference>
<dbReference type="Gene3D" id="2.130.10.10">
    <property type="entry name" value="YVTN repeat-like/Quinoprotein amine dehydrogenase"/>
    <property type="match status" value="5"/>
</dbReference>
<dbReference type="Pfam" id="PF02518">
    <property type="entry name" value="HATPase_c"/>
    <property type="match status" value="1"/>
</dbReference>
<dbReference type="InterPro" id="IPR003661">
    <property type="entry name" value="HisK_dim/P_dom"/>
</dbReference>
<dbReference type="Pfam" id="PF07495">
    <property type="entry name" value="Y_Y_Y"/>
    <property type="match status" value="1"/>
</dbReference>
<dbReference type="InterPro" id="IPR003594">
    <property type="entry name" value="HATPase_dom"/>
</dbReference>
<dbReference type="PANTHER" id="PTHR43547">
    <property type="entry name" value="TWO-COMPONENT HISTIDINE KINASE"/>
    <property type="match status" value="1"/>
</dbReference>
<dbReference type="SUPFAM" id="SSF55874">
    <property type="entry name" value="ATPase domain of HSP90 chaperone/DNA topoisomerase II/histidine kinase"/>
    <property type="match status" value="1"/>
</dbReference>
<dbReference type="EC" id="2.7.13.3" evidence="2"/>
<keyword evidence="4" id="KW-0472">Membrane</keyword>
<dbReference type="PANTHER" id="PTHR43547:SF2">
    <property type="entry name" value="HYBRID SIGNAL TRANSDUCTION HISTIDINE KINASE C"/>
    <property type="match status" value="1"/>
</dbReference>
<sequence>MKNVIYLPFVSILKVSCIGLLILSQYACRQSENKGNESHQLSVVEAKGYKTPADSLEPPKVIPVTAADFKITTVGALKSIPANTNIYAAIAKKPFKLSTPTVCTLGKDSFLLPVVSEAIDSQITVGPREVVVAKDMAIKDPNPANFSYYSKLQGLRHPSVRALIQDKAGNIWIGMRGGGLSRFDGQNFTHFSNMPATNGNRVMTLIEDRSGNMWFGSEKEGLFKYDGQHFRYIIDKKKTPMGHVRSMLQDRKGAIWFGTTKGGIGQYDGKNFTIYSTKQGLSSNAVRHLIEDRQGNIWIATEKGVDKFDGKSFTHYTKQNGLPAQGIRCLLEDKAGNIWMGTDSTGVIKYDGIQFLNFTQKEGLSHNAISTLLEDRAGNVWLGTEGAGAIKYDGKQFTHYNQKEGFPDREVLCMLEDRSGNIWFGNYGSLTKLSGIPFNHFTDKEGLLFNRNWSILEDKKGNMWFGSQAGLCKYDGKQFTHYTSIKGLPSPQTVRSMVEDRQGNIWLGLGDGGGGFAKFDGKKFYYFKDPRSERGNAIQDIMEDRHGNLWMANYGSGVYKYDGKSITVFTTKQGLPSNITNSLTEDRNGNIWIGTSDGGIAKYDGKQFTCYTTKDGLPHNSVWTSHEDKAGNIWFGTSEGTARYDGKYFTAFTQKEGLSEHYPLTLTEDHEGNMWFITRNGLNKLPKEKARKSYLKTTPNASGIDENLNLFKSFGYGDGFLGMGGQSGNTIITDQAGNIWACSNDRVTVYYTNREMKKNAPPKTRLTGISLYNEPVDWNTLINNPDTSIVLGNGVQVGDIRVDSTIKWQALPGGLSLPYDNNYLTFHFIGITMHQSDKVKYRYFLEGNDRNWSSLSSSNRASYSNLSPGRYTFKVKALSSVGEWSNEYQYTFTIRPPWWATWWAYLIYTLLFLSGLRAYIVFRSRQLLKKNQMLEHKVNIRTRELEQSLSKLKSTQAQLIQSEKMASLGELTAGIAHEIQNPLNFVNNFSEMSVELAQELKEEVVKPEIDKEAILDLVTDLSQNQQKINHHGKRASSIVKGMLEHSRAGMSTKELTDLNKLADESLRLSYHGLRAKDKDGSATRFNSDYELIMDKYLPKIEVVPQEIGRVLLNLINNAFYAVNARRDCASAVQNAADVNYSPKVVVSTQVIDNQVIIQVKDNGIGMSEATKAKIFQPFFTTKPTGEGTGLGLSLAYDIVTKGHGGTIECESVEGEGTTFIVRLPIKQQ</sequence>
<dbReference type="RefSeq" id="WP_114462692.1">
    <property type="nucleotide sequence ID" value="NZ_QPIW01000017.1"/>
</dbReference>
<dbReference type="InterPro" id="IPR015943">
    <property type="entry name" value="WD40/YVTN_repeat-like_dom_sf"/>
</dbReference>
<dbReference type="OrthoDB" id="9806995at2"/>
<dbReference type="CDD" id="cd00082">
    <property type="entry name" value="HisKA"/>
    <property type="match status" value="1"/>
</dbReference>
<dbReference type="Gene3D" id="3.30.565.10">
    <property type="entry name" value="Histidine kinase-like ATPase, C-terminal domain"/>
    <property type="match status" value="1"/>
</dbReference>
<dbReference type="Pfam" id="PF07494">
    <property type="entry name" value="Reg_prop"/>
    <property type="match status" value="12"/>
</dbReference>
<evidence type="ECO:0000259" key="5">
    <source>
        <dbReference type="PROSITE" id="PS50109"/>
    </source>
</evidence>
<dbReference type="PRINTS" id="PR00344">
    <property type="entry name" value="BCTRLSENSOR"/>
</dbReference>
<dbReference type="SMART" id="SM00388">
    <property type="entry name" value="HisKA"/>
    <property type="match status" value="1"/>
</dbReference>
<dbReference type="InterPro" id="IPR013783">
    <property type="entry name" value="Ig-like_fold"/>
</dbReference>
<name>A0A369I629_9BACT</name>
<protein>
    <recommendedName>
        <fullName evidence="2">histidine kinase</fullName>
        <ecNumber evidence="2">2.7.13.3</ecNumber>
    </recommendedName>
</protein>
<dbReference type="InterPro" id="IPR011123">
    <property type="entry name" value="Y_Y_Y"/>
</dbReference>
<dbReference type="GO" id="GO:0000155">
    <property type="term" value="F:phosphorelay sensor kinase activity"/>
    <property type="evidence" value="ECO:0007669"/>
    <property type="project" value="InterPro"/>
</dbReference>